<organism evidence="1">
    <name type="scientific">Rhizophora mucronata</name>
    <name type="common">Asiatic mangrove</name>
    <dbReference type="NCBI Taxonomy" id="61149"/>
    <lineage>
        <taxon>Eukaryota</taxon>
        <taxon>Viridiplantae</taxon>
        <taxon>Streptophyta</taxon>
        <taxon>Embryophyta</taxon>
        <taxon>Tracheophyta</taxon>
        <taxon>Spermatophyta</taxon>
        <taxon>Magnoliopsida</taxon>
        <taxon>eudicotyledons</taxon>
        <taxon>Gunneridae</taxon>
        <taxon>Pentapetalae</taxon>
        <taxon>rosids</taxon>
        <taxon>fabids</taxon>
        <taxon>Malpighiales</taxon>
        <taxon>Rhizophoraceae</taxon>
        <taxon>Rhizophora</taxon>
    </lineage>
</organism>
<reference evidence="1" key="1">
    <citation type="submission" date="2018-02" db="EMBL/GenBank/DDBJ databases">
        <title>Rhizophora mucronata_Transcriptome.</title>
        <authorList>
            <person name="Meera S.P."/>
            <person name="Sreeshan A."/>
            <person name="Augustine A."/>
        </authorList>
    </citation>
    <scope>NUCLEOTIDE SEQUENCE</scope>
    <source>
        <tissue evidence="1">Leaf</tissue>
    </source>
</reference>
<dbReference type="EMBL" id="GGEC01052262">
    <property type="protein sequence ID" value="MBX32746.1"/>
    <property type="molecule type" value="Transcribed_RNA"/>
</dbReference>
<accession>A0A2P2MRA1</accession>
<name>A0A2P2MRA1_RHIMU</name>
<dbReference type="AlphaFoldDB" id="A0A2P2MRA1"/>
<protein>
    <submittedName>
        <fullName evidence="1">Paired amphipathic helix protein Sin3</fullName>
    </submittedName>
</protein>
<sequence length="119" mass="14013">MPSKQFLDPQYNTSSVNSLSFEILHDLKKFIIFPPFILKYVLHSLEICQGIICCEPLHSSTCSCSTIYHYSCHLGLPRIFCCRRRRDQRPFKLRDHLSLVIFEHKSSFQSCNIIKKRSF</sequence>
<evidence type="ECO:0000313" key="1">
    <source>
        <dbReference type="EMBL" id="MBX32746.1"/>
    </source>
</evidence>
<proteinExistence type="predicted"/>